<proteinExistence type="predicted"/>
<sequence length="75" mass="8233">MARSQGKMTVSETLKQAIVASGLTARELGRRSGVTHSSITRFVNGERGLRHSVVDALAEALGLQLEKRTRRCRRA</sequence>
<dbReference type="InterPro" id="IPR001387">
    <property type="entry name" value="Cro/C1-type_HTH"/>
</dbReference>
<dbReference type="SUPFAM" id="SSF47413">
    <property type="entry name" value="lambda repressor-like DNA-binding domains"/>
    <property type="match status" value="1"/>
</dbReference>
<feature type="domain" description="HTH cro/C1-type" evidence="1">
    <location>
        <begin position="14"/>
        <end position="68"/>
    </location>
</feature>
<comment type="caution">
    <text evidence="2">The sequence shown here is derived from an EMBL/GenBank/DDBJ whole genome shotgun (WGS) entry which is preliminary data.</text>
</comment>
<protein>
    <recommendedName>
        <fullName evidence="1">HTH cro/C1-type domain-containing protein</fullName>
    </recommendedName>
</protein>
<reference evidence="2" key="1">
    <citation type="journal article" date="2014" name="Front. Microbiol.">
        <title>High frequency of phylogenetically diverse reductive dehalogenase-homologous genes in deep subseafloor sedimentary metagenomes.</title>
        <authorList>
            <person name="Kawai M."/>
            <person name="Futagami T."/>
            <person name="Toyoda A."/>
            <person name="Takaki Y."/>
            <person name="Nishi S."/>
            <person name="Hori S."/>
            <person name="Arai W."/>
            <person name="Tsubouchi T."/>
            <person name="Morono Y."/>
            <person name="Uchiyama I."/>
            <person name="Ito T."/>
            <person name="Fujiyama A."/>
            <person name="Inagaki F."/>
            <person name="Takami H."/>
        </authorList>
    </citation>
    <scope>NUCLEOTIDE SEQUENCE</scope>
    <source>
        <strain evidence="2">Expedition CK06-06</strain>
    </source>
</reference>
<name>X0UDS8_9ZZZZ</name>
<dbReference type="Gene3D" id="1.10.260.40">
    <property type="entry name" value="lambda repressor-like DNA-binding domains"/>
    <property type="match status" value="1"/>
</dbReference>
<dbReference type="CDD" id="cd00093">
    <property type="entry name" value="HTH_XRE"/>
    <property type="match status" value="1"/>
</dbReference>
<organism evidence="2">
    <name type="scientific">marine sediment metagenome</name>
    <dbReference type="NCBI Taxonomy" id="412755"/>
    <lineage>
        <taxon>unclassified sequences</taxon>
        <taxon>metagenomes</taxon>
        <taxon>ecological metagenomes</taxon>
    </lineage>
</organism>
<dbReference type="InterPro" id="IPR010982">
    <property type="entry name" value="Lambda_DNA-bd_dom_sf"/>
</dbReference>
<dbReference type="EMBL" id="BARS01022780">
    <property type="protein sequence ID" value="GAG03924.1"/>
    <property type="molecule type" value="Genomic_DNA"/>
</dbReference>
<dbReference type="SMART" id="SM00530">
    <property type="entry name" value="HTH_XRE"/>
    <property type="match status" value="1"/>
</dbReference>
<evidence type="ECO:0000313" key="2">
    <source>
        <dbReference type="EMBL" id="GAG03924.1"/>
    </source>
</evidence>
<accession>X0UDS8</accession>
<dbReference type="Pfam" id="PF13560">
    <property type="entry name" value="HTH_31"/>
    <property type="match status" value="1"/>
</dbReference>
<evidence type="ECO:0000259" key="1">
    <source>
        <dbReference type="PROSITE" id="PS50943"/>
    </source>
</evidence>
<gene>
    <name evidence="2" type="ORF">S01H1_36367</name>
</gene>
<dbReference type="GO" id="GO:0003677">
    <property type="term" value="F:DNA binding"/>
    <property type="evidence" value="ECO:0007669"/>
    <property type="project" value="InterPro"/>
</dbReference>
<dbReference type="PROSITE" id="PS50943">
    <property type="entry name" value="HTH_CROC1"/>
    <property type="match status" value="1"/>
</dbReference>
<dbReference type="AlphaFoldDB" id="X0UDS8"/>